<evidence type="ECO:0000256" key="1">
    <source>
        <dbReference type="ARBA" id="ARBA00023239"/>
    </source>
</evidence>
<dbReference type="SMART" id="SM00998">
    <property type="entry name" value="ADSL_C"/>
    <property type="match status" value="1"/>
</dbReference>
<dbReference type="GO" id="GO:0016829">
    <property type="term" value="F:lyase activity"/>
    <property type="evidence" value="ECO:0007669"/>
    <property type="project" value="UniProtKB-KW"/>
</dbReference>
<accession>A0A317JYI2</accession>
<dbReference type="GO" id="GO:0016853">
    <property type="term" value="F:isomerase activity"/>
    <property type="evidence" value="ECO:0007669"/>
    <property type="project" value="UniProtKB-KW"/>
</dbReference>
<keyword evidence="1" id="KW-0456">Lyase</keyword>
<sequence>NLDATGGLVLAEAVAARLAHALGRSAAHDAVARAARQPTFRDALHADPEVRAHLSEPEIGEALDPHGWLGSAGLFVDRALAAYRMEETS</sequence>
<dbReference type="Gene3D" id="1.10.40.30">
    <property type="entry name" value="Fumarase/aspartase (C-terminal domain)"/>
    <property type="match status" value="1"/>
</dbReference>
<dbReference type="EMBL" id="QGSV01000354">
    <property type="protein sequence ID" value="PWU44123.1"/>
    <property type="molecule type" value="Genomic_DNA"/>
</dbReference>
<dbReference type="AlphaFoldDB" id="A0A317JYI2"/>
<dbReference type="Pfam" id="PF10397">
    <property type="entry name" value="ADSL_C"/>
    <property type="match status" value="1"/>
</dbReference>
<dbReference type="InterPro" id="IPR008948">
    <property type="entry name" value="L-Aspartase-like"/>
</dbReference>
<dbReference type="Proteomes" id="UP000245683">
    <property type="component" value="Unassembled WGS sequence"/>
</dbReference>
<name>A0A317JYI2_9ACTN</name>
<keyword evidence="4" id="KW-1185">Reference proteome</keyword>
<dbReference type="InterPro" id="IPR019468">
    <property type="entry name" value="AdenyloSucc_lyase_C"/>
</dbReference>
<feature type="domain" description="Adenylosuccinate lyase C-terminal" evidence="2">
    <location>
        <begin position="6"/>
        <end position="80"/>
    </location>
</feature>
<feature type="non-terminal residue" evidence="3">
    <location>
        <position position="1"/>
    </location>
</feature>
<evidence type="ECO:0000259" key="2">
    <source>
        <dbReference type="SMART" id="SM00998"/>
    </source>
</evidence>
<gene>
    <name evidence="3" type="ORF">DLJ46_27630</name>
</gene>
<protein>
    <submittedName>
        <fullName evidence="3">3-carboxy-cis,cis-muconate cycloisomerase</fullName>
    </submittedName>
</protein>
<proteinExistence type="predicted"/>
<keyword evidence="3" id="KW-0413">Isomerase</keyword>
<organism evidence="3 4">
    <name type="scientific">Micromonospora globispora</name>
    <dbReference type="NCBI Taxonomy" id="1450148"/>
    <lineage>
        <taxon>Bacteria</taxon>
        <taxon>Bacillati</taxon>
        <taxon>Actinomycetota</taxon>
        <taxon>Actinomycetes</taxon>
        <taxon>Micromonosporales</taxon>
        <taxon>Micromonosporaceae</taxon>
        <taxon>Micromonospora</taxon>
    </lineage>
</organism>
<evidence type="ECO:0000313" key="4">
    <source>
        <dbReference type="Proteomes" id="UP000245683"/>
    </source>
</evidence>
<dbReference type="SUPFAM" id="SSF48557">
    <property type="entry name" value="L-aspartase-like"/>
    <property type="match status" value="1"/>
</dbReference>
<reference evidence="4" key="1">
    <citation type="submission" date="2018-05" db="EMBL/GenBank/DDBJ databases">
        <title>Micromonospora globispora sp. nov. and Micromonospora rugosa sp. nov., isolated from marine sediment.</title>
        <authorList>
            <person name="Carro L."/>
            <person name="Aysel V."/>
            <person name="Cetin D."/>
            <person name="Igual J.M."/>
            <person name="Klenk H.-P."/>
            <person name="Trujillo M.E."/>
            <person name="Sahin N."/>
        </authorList>
    </citation>
    <scope>NUCLEOTIDE SEQUENCE [LARGE SCALE GENOMIC DNA]</scope>
    <source>
        <strain evidence="4">S2904</strain>
    </source>
</reference>
<evidence type="ECO:0000313" key="3">
    <source>
        <dbReference type="EMBL" id="PWU44123.1"/>
    </source>
</evidence>
<comment type="caution">
    <text evidence="3">The sequence shown here is derived from an EMBL/GenBank/DDBJ whole genome shotgun (WGS) entry which is preliminary data.</text>
</comment>